<sequence length="90" mass="9585">MTSLVRQAKLQAFTAGCVAAAGLYVYIKRYVVYATEETSSQLPGYLSAAEDEVRCVSEVEELSPRVAPVACAFPGATQQQQQQQAATAAP</sequence>
<reference evidence="1 2" key="1">
    <citation type="journal article" date="2018" name="Plant J.">
        <title>Genome sequences of Chlorella sorokiniana UTEX 1602 and Micractinium conductrix SAG 241.80: implications to maltose excretion by a green alga.</title>
        <authorList>
            <person name="Arriola M.B."/>
            <person name="Velmurugan N."/>
            <person name="Zhang Y."/>
            <person name="Plunkett M.H."/>
            <person name="Hondzo H."/>
            <person name="Barney B.M."/>
        </authorList>
    </citation>
    <scope>NUCLEOTIDE SEQUENCE [LARGE SCALE GENOMIC DNA]</scope>
    <source>
        <strain evidence="2">UTEX 1602</strain>
    </source>
</reference>
<evidence type="ECO:0000313" key="1">
    <source>
        <dbReference type="EMBL" id="PRW50913.1"/>
    </source>
</evidence>
<dbReference type="AlphaFoldDB" id="A0A2P6TNL6"/>
<keyword evidence="2" id="KW-1185">Reference proteome</keyword>
<comment type="caution">
    <text evidence="1">The sequence shown here is derived from an EMBL/GenBank/DDBJ whole genome shotgun (WGS) entry which is preliminary data.</text>
</comment>
<evidence type="ECO:0000313" key="2">
    <source>
        <dbReference type="Proteomes" id="UP000239899"/>
    </source>
</evidence>
<organism evidence="1 2">
    <name type="scientific">Chlorella sorokiniana</name>
    <name type="common">Freshwater green alga</name>
    <dbReference type="NCBI Taxonomy" id="3076"/>
    <lineage>
        <taxon>Eukaryota</taxon>
        <taxon>Viridiplantae</taxon>
        <taxon>Chlorophyta</taxon>
        <taxon>core chlorophytes</taxon>
        <taxon>Trebouxiophyceae</taxon>
        <taxon>Chlorellales</taxon>
        <taxon>Chlorellaceae</taxon>
        <taxon>Chlorella clade</taxon>
        <taxon>Chlorella</taxon>
    </lineage>
</organism>
<accession>A0A2P6TNL6</accession>
<dbReference type="EMBL" id="LHPG02000010">
    <property type="protein sequence ID" value="PRW50913.1"/>
    <property type="molecule type" value="Genomic_DNA"/>
</dbReference>
<name>A0A2P6TNL6_CHLSO</name>
<gene>
    <name evidence="1" type="ORF">C2E21_5493</name>
</gene>
<dbReference type="Proteomes" id="UP000239899">
    <property type="component" value="Unassembled WGS sequence"/>
</dbReference>
<proteinExistence type="predicted"/>
<protein>
    <submittedName>
        <fullName evidence="1">Chemotaxis protein</fullName>
    </submittedName>
</protein>